<dbReference type="NCBIfam" id="TIGR01011">
    <property type="entry name" value="rpsB_bact"/>
    <property type="match status" value="1"/>
</dbReference>
<dbReference type="PANTHER" id="PTHR12534">
    <property type="entry name" value="30S RIBOSOMAL PROTEIN S2 PROKARYOTIC AND ORGANELLAR"/>
    <property type="match status" value="1"/>
</dbReference>
<accession>A0A1J1ECZ0</accession>
<feature type="region of interest" description="Disordered" evidence="7">
    <location>
        <begin position="196"/>
        <end position="256"/>
    </location>
</feature>
<dbReference type="AlphaFoldDB" id="A0A1J1ECZ0"/>
<dbReference type="InterPro" id="IPR001865">
    <property type="entry name" value="Ribosomal_uS2"/>
</dbReference>
<feature type="compositionally biased region" description="Basic and acidic residues" evidence="7">
    <location>
        <begin position="225"/>
        <end position="256"/>
    </location>
</feature>
<evidence type="ECO:0000256" key="3">
    <source>
        <dbReference type="ARBA" id="ARBA00023274"/>
    </source>
</evidence>
<evidence type="ECO:0000313" key="9">
    <source>
        <dbReference type="Proteomes" id="UP000243197"/>
    </source>
</evidence>
<dbReference type="CDD" id="cd01425">
    <property type="entry name" value="RPS2"/>
    <property type="match status" value="1"/>
</dbReference>
<dbReference type="GO" id="GO:0003735">
    <property type="term" value="F:structural constituent of ribosome"/>
    <property type="evidence" value="ECO:0007669"/>
    <property type="project" value="InterPro"/>
</dbReference>
<dbReference type="InterPro" id="IPR023591">
    <property type="entry name" value="Ribosomal_uS2_flav_dom_sf"/>
</dbReference>
<dbReference type="Gene3D" id="3.40.50.10490">
    <property type="entry name" value="Glucose-6-phosphate isomerase like protein, domain 1"/>
    <property type="match status" value="1"/>
</dbReference>
<comment type="similarity">
    <text evidence="1 5 6">Belongs to the universal ribosomal protein uS2 family.</text>
</comment>
<dbReference type="PRINTS" id="PR00395">
    <property type="entry name" value="RIBOSOMALS2"/>
</dbReference>
<evidence type="ECO:0000256" key="5">
    <source>
        <dbReference type="HAMAP-Rule" id="MF_00291"/>
    </source>
</evidence>
<evidence type="ECO:0000256" key="1">
    <source>
        <dbReference type="ARBA" id="ARBA00006242"/>
    </source>
</evidence>
<keyword evidence="2 5" id="KW-0689">Ribosomal protein</keyword>
<dbReference type="GO" id="GO:0006412">
    <property type="term" value="P:translation"/>
    <property type="evidence" value="ECO:0007669"/>
    <property type="project" value="UniProtKB-UniRule"/>
</dbReference>
<name>A0A1J1ECZ0_9FLAO</name>
<evidence type="ECO:0000256" key="2">
    <source>
        <dbReference type="ARBA" id="ARBA00022980"/>
    </source>
</evidence>
<dbReference type="InterPro" id="IPR018130">
    <property type="entry name" value="Ribosomal_uS2_CS"/>
</dbReference>
<gene>
    <name evidence="5" type="primary">rpsB</name>
    <name evidence="8" type="ORF">JBKA6_1371</name>
</gene>
<reference evidence="8 9" key="1">
    <citation type="submission" date="2014-03" db="EMBL/GenBank/DDBJ databases">
        <title>complete genome sequence of Flavobacteriaceae bacterium JBKA-6.</title>
        <authorList>
            <person name="Takano T."/>
            <person name="Nakamura Y."/>
            <person name="Takuma S."/>
            <person name="Yasuike M."/>
            <person name="Matsuyama T."/>
            <person name="Sakai T."/>
            <person name="Fujiwara A."/>
            <person name="Kimoto K."/>
            <person name="Fukuda Y."/>
            <person name="Kondo H."/>
            <person name="Hirono I."/>
            <person name="Nakayasu C."/>
        </authorList>
    </citation>
    <scope>NUCLEOTIDE SEQUENCE [LARGE SCALE GENOMIC DNA]</scope>
    <source>
        <strain evidence="8 9">JBKA-6</strain>
    </source>
</reference>
<protein>
    <recommendedName>
        <fullName evidence="4 5">Small ribosomal subunit protein uS2</fullName>
    </recommendedName>
</protein>
<dbReference type="PROSITE" id="PS00963">
    <property type="entry name" value="RIBOSOMAL_S2_2"/>
    <property type="match status" value="1"/>
</dbReference>
<evidence type="ECO:0000256" key="7">
    <source>
        <dbReference type="SAM" id="MobiDB-lite"/>
    </source>
</evidence>
<evidence type="ECO:0000256" key="6">
    <source>
        <dbReference type="RuleBase" id="RU003631"/>
    </source>
</evidence>
<organism evidence="8 9">
    <name type="scientific">Ichthyobacterium seriolicida</name>
    <dbReference type="NCBI Taxonomy" id="242600"/>
    <lineage>
        <taxon>Bacteria</taxon>
        <taxon>Pseudomonadati</taxon>
        <taxon>Bacteroidota</taxon>
        <taxon>Flavobacteriia</taxon>
        <taxon>Flavobacteriales</taxon>
        <taxon>Ichthyobacteriaceae</taxon>
        <taxon>Ichthyobacterium</taxon>
    </lineage>
</organism>
<dbReference type="HAMAP" id="MF_00291_B">
    <property type="entry name" value="Ribosomal_uS2_B"/>
    <property type="match status" value="1"/>
</dbReference>
<dbReference type="Pfam" id="PF00318">
    <property type="entry name" value="Ribosomal_S2"/>
    <property type="match status" value="1"/>
</dbReference>
<keyword evidence="9" id="KW-1185">Reference proteome</keyword>
<sequence length="256" mass="29075">MEKDDIHIINLRKTAAKLEEAREALKKIVSNGRKVLFVSTKIQAKNILKESIKDIDMPFISERWPGGLLTNFSTIRKTVKKMQLIDKMKNDGTFGTFSKREKLQIDRKREKLDKIFGSISDMMRLPGALFVIDVKKEHIAVKEARKLGIPVFGMVDTNSNPINIDFPIPSNDDSSTSIKKILEYVVSSIEEGIKQRVSDKEKEGLPKKDTAAEDAKLTKKARITKKADNKQEELSKKIEKSDDDTKNDSVEQEVNK</sequence>
<dbReference type="SUPFAM" id="SSF52313">
    <property type="entry name" value="Ribosomal protein S2"/>
    <property type="match status" value="1"/>
</dbReference>
<evidence type="ECO:0000256" key="4">
    <source>
        <dbReference type="ARBA" id="ARBA00035256"/>
    </source>
</evidence>
<proteinExistence type="inferred from homology"/>
<dbReference type="Gene3D" id="1.10.287.610">
    <property type="entry name" value="Helix hairpin bin"/>
    <property type="match status" value="1"/>
</dbReference>
<evidence type="ECO:0000313" key="8">
    <source>
        <dbReference type="EMBL" id="BAV95384.1"/>
    </source>
</evidence>
<dbReference type="Proteomes" id="UP000243197">
    <property type="component" value="Chromosome"/>
</dbReference>
<dbReference type="PANTHER" id="PTHR12534:SF0">
    <property type="entry name" value="SMALL RIBOSOMAL SUBUNIT PROTEIN US2M"/>
    <property type="match status" value="1"/>
</dbReference>
<dbReference type="EMBL" id="AP014564">
    <property type="protein sequence ID" value="BAV95384.1"/>
    <property type="molecule type" value="Genomic_DNA"/>
</dbReference>
<feature type="compositionally biased region" description="Basic and acidic residues" evidence="7">
    <location>
        <begin position="196"/>
        <end position="217"/>
    </location>
</feature>
<dbReference type="KEGG" id="ise:JBKA6_1371"/>
<dbReference type="GO" id="GO:0022627">
    <property type="term" value="C:cytosolic small ribosomal subunit"/>
    <property type="evidence" value="ECO:0007669"/>
    <property type="project" value="TreeGrafter"/>
</dbReference>
<dbReference type="InterPro" id="IPR005706">
    <property type="entry name" value="Ribosomal_uS2_bac/mit/plastid"/>
</dbReference>
<keyword evidence="3 5" id="KW-0687">Ribonucleoprotein</keyword>